<name>A0ABY5M759_9ACTN</name>
<keyword evidence="2" id="KW-1185">Reference proteome</keyword>
<dbReference type="InterPro" id="IPR025338">
    <property type="entry name" value="DUF4244"/>
</dbReference>
<evidence type="ECO:0000313" key="1">
    <source>
        <dbReference type="EMBL" id="UUP13995.1"/>
    </source>
</evidence>
<dbReference type="RefSeq" id="WP_232403173.1">
    <property type="nucleotide sequence ID" value="NZ_CP102173.1"/>
</dbReference>
<protein>
    <submittedName>
        <fullName evidence="1">DUF4244 domain-containing protein</fullName>
    </submittedName>
</protein>
<reference evidence="1 2" key="1">
    <citation type="submission" date="2022-08" db="EMBL/GenBank/DDBJ databases">
        <title>novel species in genus Aeromicrobium.</title>
        <authorList>
            <person name="Ye L."/>
        </authorList>
    </citation>
    <scope>NUCLEOTIDE SEQUENCE [LARGE SCALE GENOMIC DNA]</scope>
    <source>
        <strain evidence="2">zg-Y1379</strain>
    </source>
</reference>
<organism evidence="1 2">
    <name type="scientific">Aeromicrobium wangtongii</name>
    <dbReference type="NCBI Taxonomy" id="2969247"/>
    <lineage>
        <taxon>Bacteria</taxon>
        <taxon>Bacillati</taxon>
        <taxon>Actinomycetota</taxon>
        <taxon>Actinomycetes</taxon>
        <taxon>Propionibacteriales</taxon>
        <taxon>Nocardioidaceae</taxon>
        <taxon>Aeromicrobium</taxon>
    </lineage>
</organism>
<sequence length="66" mass="7534">MTQQDDEGTTTAEYAVGTIGACTLALVLHELVADGYWFERVTEIFVRALRWHNFLDGVPIPRIRLR</sequence>
<accession>A0ABY5M759</accession>
<proteinExistence type="predicted"/>
<dbReference type="Pfam" id="PF14029">
    <property type="entry name" value="DUF4244"/>
    <property type="match status" value="1"/>
</dbReference>
<dbReference type="EMBL" id="CP102173">
    <property type="protein sequence ID" value="UUP13995.1"/>
    <property type="molecule type" value="Genomic_DNA"/>
</dbReference>
<evidence type="ECO:0000313" key="2">
    <source>
        <dbReference type="Proteomes" id="UP001316184"/>
    </source>
</evidence>
<dbReference type="Proteomes" id="UP001316184">
    <property type="component" value="Chromosome"/>
</dbReference>
<gene>
    <name evidence="1" type="ORF">NQV15_01410</name>
</gene>